<evidence type="ECO:0000313" key="3">
    <source>
        <dbReference type="EMBL" id="CAI5449394.1"/>
    </source>
</evidence>
<accession>A0A9P1N4C0</accession>
<keyword evidence="2" id="KW-0812">Transmembrane</keyword>
<feature type="compositionally biased region" description="Basic residues" evidence="1">
    <location>
        <begin position="58"/>
        <end position="70"/>
    </location>
</feature>
<feature type="region of interest" description="Disordered" evidence="1">
    <location>
        <begin position="154"/>
        <end position="180"/>
    </location>
</feature>
<evidence type="ECO:0000313" key="4">
    <source>
        <dbReference type="Proteomes" id="UP001152747"/>
    </source>
</evidence>
<feature type="compositionally biased region" description="Basic and acidic residues" evidence="1">
    <location>
        <begin position="44"/>
        <end position="57"/>
    </location>
</feature>
<evidence type="ECO:0000256" key="1">
    <source>
        <dbReference type="SAM" id="MobiDB-lite"/>
    </source>
</evidence>
<name>A0A9P1N4C0_9PELO</name>
<feature type="compositionally biased region" description="Basic and acidic residues" evidence="1">
    <location>
        <begin position="91"/>
        <end position="107"/>
    </location>
</feature>
<protein>
    <submittedName>
        <fullName evidence="3">Uncharacterized protein</fullName>
    </submittedName>
</protein>
<comment type="caution">
    <text evidence="3">The sequence shown here is derived from an EMBL/GenBank/DDBJ whole genome shotgun (WGS) entry which is preliminary data.</text>
</comment>
<dbReference type="Proteomes" id="UP001152747">
    <property type="component" value="Unassembled WGS sequence"/>
</dbReference>
<keyword evidence="2" id="KW-1133">Transmembrane helix</keyword>
<proteinExistence type="predicted"/>
<feature type="region of interest" description="Disordered" evidence="1">
    <location>
        <begin position="33"/>
        <end position="128"/>
    </location>
</feature>
<dbReference type="EMBL" id="CANHGI010000004">
    <property type="protein sequence ID" value="CAI5449394.1"/>
    <property type="molecule type" value="Genomic_DNA"/>
</dbReference>
<organism evidence="3 4">
    <name type="scientific">Caenorhabditis angaria</name>
    <dbReference type="NCBI Taxonomy" id="860376"/>
    <lineage>
        <taxon>Eukaryota</taxon>
        <taxon>Metazoa</taxon>
        <taxon>Ecdysozoa</taxon>
        <taxon>Nematoda</taxon>
        <taxon>Chromadorea</taxon>
        <taxon>Rhabditida</taxon>
        <taxon>Rhabditina</taxon>
        <taxon>Rhabditomorpha</taxon>
        <taxon>Rhabditoidea</taxon>
        <taxon>Rhabditidae</taxon>
        <taxon>Peloderinae</taxon>
        <taxon>Caenorhabditis</taxon>
    </lineage>
</organism>
<evidence type="ECO:0000256" key="2">
    <source>
        <dbReference type="SAM" id="Phobius"/>
    </source>
</evidence>
<keyword evidence="4" id="KW-1185">Reference proteome</keyword>
<reference evidence="3" key="1">
    <citation type="submission" date="2022-11" db="EMBL/GenBank/DDBJ databases">
        <authorList>
            <person name="Kikuchi T."/>
        </authorList>
    </citation>
    <scope>NUCLEOTIDE SEQUENCE</scope>
    <source>
        <strain evidence="3">PS1010</strain>
    </source>
</reference>
<gene>
    <name evidence="3" type="ORF">CAMP_LOCUS12031</name>
</gene>
<sequence>MNQLYTLIYMLIIYSSILSNCFLKKPPKKIRRIDAPTNHRVLKQNREEQKTRPEVQKSKSKSRSKSKSKSKSSENTPKEITANGKPITSVEVKRKSQEKTKSLEKNRKTVGKTISEGKKQHPNRRGYDRSLIAIQEVALDNIFNGDDEEVKKVNEKPVKMEKTSAEVVRTQTQTRDEPGE</sequence>
<keyword evidence="2" id="KW-0472">Membrane</keyword>
<feature type="compositionally biased region" description="Basic and acidic residues" evidence="1">
    <location>
        <begin position="154"/>
        <end position="164"/>
    </location>
</feature>
<feature type="transmembrane region" description="Helical" evidence="2">
    <location>
        <begin position="6"/>
        <end position="23"/>
    </location>
</feature>
<dbReference type="AlphaFoldDB" id="A0A9P1N4C0"/>